<evidence type="ECO:0000313" key="6">
    <source>
        <dbReference type="Proteomes" id="UP000017836"/>
    </source>
</evidence>
<dbReference type="PANTHER" id="PTHR48024">
    <property type="entry name" value="GEO13361P1-RELATED"/>
    <property type="match status" value="1"/>
</dbReference>
<sequence length="357" mass="42908">MTIDDDNSIYVGGIPYDSTEESLRRVFDLYGAVVAVKIINDREVGGKCYGFVTFTNPRSAIDAINDMNGRTIGGRPVRVNEVRSRNRPNFHRENFNRDIGRDIDWDRDRDRDRDQDHDRDRYRDRNNGRLREQDRERERDYDRGHDYNRMKDNSLDRDREKDHDLDGNRTHDRDWDSEHGLDWDQDRDIERNIVKRDTERNKDHDRNRDKDKDKEHRPKNRLGSFDERPMRERELSSNSSDYQDQVKEELDGAIKRHNELQREIDQMEEKFEEKQQLVLELQKNTQKLEESLAATKMLKLHRQAQLTKMQRCFLQVRGCTEKLKCYEQELQEYLYATEQTLVDADMVDVNDGENMEF</sequence>
<dbReference type="CDD" id="cd00590">
    <property type="entry name" value="RRM_SF"/>
    <property type="match status" value="1"/>
</dbReference>
<dbReference type="InterPro" id="IPR000504">
    <property type="entry name" value="RRM_dom"/>
</dbReference>
<dbReference type="PROSITE" id="PS50102">
    <property type="entry name" value="RRM"/>
    <property type="match status" value="1"/>
</dbReference>
<dbReference type="Gramene" id="ERM97080">
    <property type="protein sequence ID" value="ERM97080"/>
    <property type="gene ID" value="AMTR_s00122p00126300"/>
</dbReference>
<dbReference type="OMA" id="QHAISGM"/>
<dbReference type="GO" id="GO:0000381">
    <property type="term" value="P:regulation of alternative mRNA splicing, via spliceosome"/>
    <property type="evidence" value="ECO:0000318"/>
    <property type="project" value="GO_Central"/>
</dbReference>
<dbReference type="PANTHER" id="PTHR48024:SF56">
    <property type="entry name" value="HETEROGENEOUS NUCLEAR RIBONUCLEOPROTEIN A0"/>
    <property type="match status" value="1"/>
</dbReference>
<organism evidence="5 6">
    <name type="scientific">Amborella trichopoda</name>
    <dbReference type="NCBI Taxonomy" id="13333"/>
    <lineage>
        <taxon>Eukaryota</taxon>
        <taxon>Viridiplantae</taxon>
        <taxon>Streptophyta</taxon>
        <taxon>Embryophyta</taxon>
        <taxon>Tracheophyta</taxon>
        <taxon>Spermatophyta</taxon>
        <taxon>Magnoliopsida</taxon>
        <taxon>Amborellales</taxon>
        <taxon>Amborellaceae</taxon>
        <taxon>Amborella</taxon>
    </lineage>
</organism>
<dbReference type="InterPro" id="IPR003954">
    <property type="entry name" value="RRM_euk-type"/>
</dbReference>
<reference evidence="6" key="1">
    <citation type="journal article" date="2013" name="Science">
        <title>The Amborella genome and the evolution of flowering plants.</title>
        <authorList>
            <consortium name="Amborella Genome Project"/>
        </authorList>
    </citation>
    <scope>NUCLEOTIDE SEQUENCE [LARGE SCALE GENOMIC DNA]</scope>
</reference>
<dbReference type="Proteomes" id="UP000017836">
    <property type="component" value="Unassembled WGS sequence"/>
</dbReference>
<proteinExistence type="predicted"/>
<dbReference type="KEGG" id="atr:18425030"/>
<protein>
    <recommendedName>
        <fullName evidence="4">RRM domain-containing protein</fullName>
    </recommendedName>
</protein>
<feature type="compositionally biased region" description="Basic and acidic residues" evidence="3">
    <location>
        <begin position="224"/>
        <end position="235"/>
    </location>
</feature>
<keyword evidence="1 2" id="KW-0694">RNA-binding</keyword>
<dbReference type="SUPFAM" id="SSF54928">
    <property type="entry name" value="RNA-binding domain, RBD"/>
    <property type="match status" value="1"/>
</dbReference>
<feature type="domain" description="RRM" evidence="4">
    <location>
        <begin position="7"/>
        <end position="84"/>
    </location>
</feature>
<dbReference type="GO" id="GO:0003729">
    <property type="term" value="F:mRNA binding"/>
    <property type="evidence" value="ECO:0000318"/>
    <property type="project" value="GO_Central"/>
</dbReference>
<name>W1NPS4_AMBTC</name>
<dbReference type="eggNOG" id="KOG0118">
    <property type="taxonomic scope" value="Eukaryota"/>
</dbReference>
<evidence type="ECO:0000256" key="1">
    <source>
        <dbReference type="ARBA" id="ARBA00022884"/>
    </source>
</evidence>
<accession>W1NPS4</accession>
<evidence type="ECO:0000256" key="2">
    <source>
        <dbReference type="PROSITE-ProRule" id="PRU00176"/>
    </source>
</evidence>
<evidence type="ECO:0000256" key="3">
    <source>
        <dbReference type="SAM" id="MobiDB-lite"/>
    </source>
</evidence>
<dbReference type="OrthoDB" id="272703at2759"/>
<feature type="region of interest" description="Disordered" evidence="3">
    <location>
        <begin position="194"/>
        <end position="244"/>
    </location>
</feature>
<dbReference type="InterPro" id="IPR012677">
    <property type="entry name" value="Nucleotide-bd_a/b_plait_sf"/>
</dbReference>
<dbReference type="AlphaFoldDB" id="W1NPS4"/>
<dbReference type="STRING" id="13333.W1NPS4"/>
<dbReference type="InterPro" id="IPR035979">
    <property type="entry name" value="RBD_domain_sf"/>
</dbReference>
<dbReference type="Pfam" id="PF00076">
    <property type="entry name" value="RRM_1"/>
    <property type="match status" value="1"/>
</dbReference>
<dbReference type="GO" id="GO:0016607">
    <property type="term" value="C:nuclear speck"/>
    <property type="evidence" value="ECO:0000318"/>
    <property type="project" value="GO_Central"/>
</dbReference>
<evidence type="ECO:0000313" key="5">
    <source>
        <dbReference type="EMBL" id="ERM97080.1"/>
    </source>
</evidence>
<feature type="compositionally biased region" description="Basic and acidic residues" evidence="3">
    <location>
        <begin position="194"/>
        <end position="216"/>
    </location>
</feature>
<dbReference type="SMART" id="SM00361">
    <property type="entry name" value="RRM_1"/>
    <property type="match status" value="1"/>
</dbReference>
<gene>
    <name evidence="5" type="ORF">AMTR_s00122p00126300</name>
</gene>
<feature type="region of interest" description="Disordered" evidence="3">
    <location>
        <begin position="106"/>
        <end position="181"/>
    </location>
</feature>
<dbReference type="EMBL" id="KI396610">
    <property type="protein sequence ID" value="ERM97080.1"/>
    <property type="molecule type" value="Genomic_DNA"/>
</dbReference>
<dbReference type="SMART" id="SM00360">
    <property type="entry name" value="RRM"/>
    <property type="match status" value="1"/>
</dbReference>
<dbReference type="InterPro" id="IPR050886">
    <property type="entry name" value="RNA-binding_reg"/>
</dbReference>
<evidence type="ECO:0000259" key="4">
    <source>
        <dbReference type="PROSITE" id="PS50102"/>
    </source>
</evidence>
<keyword evidence="6" id="KW-1185">Reference proteome</keyword>
<dbReference type="Gene3D" id="3.30.70.330">
    <property type="match status" value="1"/>
</dbReference>
<dbReference type="HOGENOM" id="CLU_035558_0_0_1"/>